<dbReference type="Proteomes" id="UP001201980">
    <property type="component" value="Unassembled WGS sequence"/>
</dbReference>
<protein>
    <recommendedName>
        <fullName evidence="4">Tetratricopeptide repeat protein 15</fullName>
    </recommendedName>
</protein>
<comment type="caution">
    <text evidence="2">The sequence shown here is derived from an EMBL/GenBank/DDBJ whole genome shotgun (WGS) entry which is preliminary data.</text>
</comment>
<dbReference type="PANTHER" id="PTHR21581">
    <property type="entry name" value="D-ALANYL-D-ALANINE CARBOXYPEPTIDASE"/>
    <property type="match status" value="1"/>
</dbReference>
<evidence type="ECO:0008006" key="4">
    <source>
        <dbReference type="Google" id="ProtNLM"/>
    </source>
</evidence>
<dbReference type="InterPro" id="IPR011990">
    <property type="entry name" value="TPR-like_helical_dom_sf"/>
</dbReference>
<gene>
    <name evidence="2" type="ORF">MKZ38_001700</name>
</gene>
<proteinExistence type="predicted"/>
<dbReference type="AlphaFoldDB" id="A0AAD5RXP9"/>
<dbReference type="Gene3D" id="1.25.40.10">
    <property type="entry name" value="Tetratricopeptide repeat domain"/>
    <property type="match status" value="1"/>
</dbReference>
<evidence type="ECO:0000313" key="3">
    <source>
        <dbReference type="Proteomes" id="UP001201980"/>
    </source>
</evidence>
<dbReference type="PANTHER" id="PTHR21581:SF6">
    <property type="entry name" value="TRAFFICKING PROTEIN PARTICLE COMPLEX SUBUNIT 12"/>
    <property type="match status" value="1"/>
</dbReference>
<keyword evidence="3" id="KW-1185">Reference proteome</keyword>
<sequence length="546" mass="59282">MSSGIKIENGPGDSRSHEVAATEDIIETELHIHENCPLTIQLITEYTEVGEKTCRDPFNIYRTWINRNHQPVVAIQETSPRPSLLGLDRRLRAHSTSMSECFPNCHLVHPTLLVSFTFTYQVYARASVPPIAPVPAAAPVERHGPTPKSQTSSPMPRSPARLPNPADQTLSPTAAATPALLKDFSFLLRPEIYHPLTPLTVPAPFRTSQKQPAPETPIPKLLAGGHFRAAAIAAAQELTSAPAAAATAFAHPPVAPTDHARIFALLHTRLLSLTLMDATDIAAQEARALEDLAAPFYYDDLTGEHLAPWELRVLAVRLQAMGFGDPRRAVMGYYELAREARAKVAATAKNHDLSGRETWKARLQNLGVRVAGALVEMDDLGGGAAHLSTLKDGGDGRLSVSKALLWLQLGDVDAARACVEGGSAGHLAEGVIMGLSEMADGNYEAALELWADLKSEIDEKSLDDEMIAVNKAVCLLYLGRMEECRDVLEALVGSGHRSRALFFNLATIYELSTDKAKALKLRLAERAASMEEDAKGWEKANNDFKL</sequence>
<feature type="region of interest" description="Disordered" evidence="1">
    <location>
        <begin position="137"/>
        <end position="171"/>
    </location>
</feature>
<evidence type="ECO:0000313" key="2">
    <source>
        <dbReference type="EMBL" id="KAJ2901567.1"/>
    </source>
</evidence>
<dbReference type="GO" id="GO:0030008">
    <property type="term" value="C:TRAPP complex"/>
    <property type="evidence" value="ECO:0007669"/>
    <property type="project" value="TreeGrafter"/>
</dbReference>
<reference evidence="2" key="1">
    <citation type="submission" date="2022-07" db="EMBL/GenBank/DDBJ databases">
        <title>Draft genome sequence of Zalerion maritima ATCC 34329, a (micro)plastics degrading marine fungus.</title>
        <authorList>
            <person name="Paco A."/>
            <person name="Goncalves M.F.M."/>
            <person name="Rocha-Santos T.A.P."/>
            <person name="Alves A."/>
        </authorList>
    </citation>
    <scope>NUCLEOTIDE SEQUENCE</scope>
    <source>
        <strain evidence="2">ATCC 34329</strain>
    </source>
</reference>
<evidence type="ECO:0000256" key="1">
    <source>
        <dbReference type="SAM" id="MobiDB-lite"/>
    </source>
</evidence>
<accession>A0AAD5RXP9</accession>
<name>A0AAD5RXP9_9PEZI</name>
<dbReference type="SUPFAM" id="SSF48452">
    <property type="entry name" value="TPR-like"/>
    <property type="match status" value="1"/>
</dbReference>
<organism evidence="2 3">
    <name type="scientific">Zalerion maritima</name>
    <dbReference type="NCBI Taxonomy" id="339359"/>
    <lineage>
        <taxon>Eukaryota</taxon>
        <taxon>Fungi</taxon>
        <taxon>Dikarya</taxon>
        <taxon>Ascomycota</taxon>
        <taxon>Pezizomycotina</taxon>
        <taxon>Sordariomycetes</taxon>
        <taxon>Lulworthiomycetidae</taxon>
        <taxon>Lulworthiales</taxon>
        <taxon>Lulworthiaceae</taxon>
        <taxon>Zalerion</taxon>
    </lineage>
</organism>
<dbReference type="GO" id="GO:0005794">
    <property type="term" value="C:Golgi apparatus"/>
    <property type="evidence" value="ECO:0007669"/>
    <property type="project" value="TreeGrafter"/>
</dbReference>
<dbReference type="EMBL" id="JAKWBI020000147">
    <property type="protein sequence ID" value="KAJ2901567.1"/>
    <property type="molecule type" value="Genomic_DNA"/>
</dbReference>